<feature type="binding site" evidence="10">
    <location>
        <position position="181"/>
    </location>
    <ligand>
        <name>FAD</name>
        <dbReference type="ChEBI" id="CHEBI:57692"/>
    </ligand>
</feature>
<sequence>MSYYAGEYDVIVIGAGHAGCESALAAARMGCNTLLVTINLDMVAFMPCNPSIGGPAKGHVVKEIDALGGEMGRNIDKTYIQMRMLNTGKGPAVHALRAQADKFLYQQVMKETIEQTENLTLRQGMVEELIVEDGVCKGVITKTGATYFGKAVVLTTGTYLRGKIIMGELMYESGPNNQQPSLKLSESLREQGFELVRFKTGTPPRVHKDSIDFDKTESQPGDEKPKFFSFETTEGPKEEQLPCWLTYTTGDTHQIINDNLSRAPMFSGAIEGTGPRYCPSIEDKIVRFADKPKHQIFLEPEGRYTSEYYVQGLSTSMPEDVQLSILRSITGLERVEMMRTGYAIEYDAVVPTQLKPSLETKRVEGLFTAGQINGTSGYEEAAGQGIMAGINAARKVQNREPVILDRSQGYIGVLIDDLVTKGTNEPYRLLTSRAEYRLLLRNDNADLRLTDLGYEIGLIKQDRYDRFCLKKQQIEDEIQRLTTTKVRPEEPVQQMLEEAGTVKLNNAVELSTLLRRPEITYAHIASICPAETPLPEDVKEQVEIQIKYAGYIEKQLQQVERLRKMEKKRIPEGVPFMDIHGIAMEARQKLNQIQPISIGQASRISGVTPADISILLVYLENAQQMKEKNKQAAQARIATEQEQS</sequence>
<feature type="binding site" evidence="10">
    <location>
        <position position="371"/>
    </location>
    <ligand>
        <name>FAD</name>
        <dbReference type="ChEBI" id="CHEBI:57692"/>
    </ligand>
</feature>
<feature type="domain" description="tRNA uridine 5-carboxymethylaminomethyl modification enzyme C-terminal subdomain" evidence="11">
    <location>
        <begin position="546"/>
        <end position="617"/>
    </location>
</feature>
<dbReference type="NCBIfam" id="TIGR00136">
    <property type="entry name" value="mnmG_gidA"/>
    <property type="match status" value="1"/>
</dbReference>
<feature type="binding site" evidence="10">
    <location>
        <position position="126"/>
    </location>
    <ligand>
        <name>FAD</name>
        <dbReference type="ChEBI" id="CHEBI:57692"/>
    </ligand>
</feature>
<dbReference type="EMBL" id="JBHUMM010000025">
    <property type="protein sequence ID" value="MFD2672210.1"/>
    <property type="molecule type" value="Genomic_DNA"/>
</dbReference>
<keyword evidence="13" id="KW-1185">Reference proteome</keyword>
<dbReference type="PANTHER" id="PTHR11806:SF0">
    <property type="entry name" value="PROTEIN MTO1 HOMOLOG, MITOCHONDRIAL"/>
    <property type="match status" value="1"/>
</dbReference>
<comment type="subunit">
    <text evidence="8 10">Homodimer. Heterotetramer of two MnmE and two MnmG subunits.</text>
</comment>
<dbReference type="InterPro" id="IPR040131">
    <property type="entry name" value="MnmG_N"/>
</dbReference>
<evidence type="ECO:0000313" key="13">
    <source>
        <dbReference type="Proteomes" id="UP001597497"/>
    </source>
</evidence>
<feature type="binding site" evidence="10">
    <location>
        <begin position="274"/>
        <end position="288"/>
    </location>
    <ligand>
        <name>NAD(+)</name>
        <dbReference type="ChEBI" id="CHEBI:57540"/>
    </ligand>
</feature>
<dbReference type="InterPro" id="IPR026904">
    <property type="entry name" value="MnmG_C"/>
</dbReference>
<dbReference type="InterPro" id="IPR020595">
    <property type="entry name" value="MnmG-rel_CS"/>
</dbReference>
<keyword evidence="7 10" id="KW-0520">NAD</keyword>
<dbReference type="PANTHER" id="PTHR11806">
    <property type="entry name" value="GLUCOSE INHIBITED DIVISION PROTEIN A"/>
    <property type="match status" value="1"/>
</dbReference>
<dbReference type="PRINTS" id="PR00411">
    <property type="entry name" value="PNDRDTASEI"/>
</dbReference>
<evidence type="ECO:0000256" key="9">
    <source>
        <dbReference type="ARBA" id="ARBA00031800"/>
    </source>
</evidence>
<dbReference type="InterPro" id="IPR049312">
    <property type="entry name" value="GIDA_C_N"/>
</dbReference>
<dbReference type="Proteomes" id="UP001597497">
    <property type="component" value="Unassembled WGS sequence"/>
</dbReference>
<gene>
    <name evidence="10 12" type="primary">mnmG</name>
    <name evidence="10" type="synonym">gidA</name>
    <name evidence="12" type="ORF">ACFSUC_11425</name>
</gene>
<protein>
    <recommendedName>
        <fullName evidence="3 10">tRNA uridine 5-carboxymethylaminomethyl modification enzyme MnmG</fullName>
    </recommendedName>
    <alternativeName>
        <fullName evidence="9 10">Glucose-inhibited division protein A</fullName>
    </alternativeName>
</protein>
<evidence type="ECO:0000256" key="6">
    <source>
        <dbReference type="ARBA" id="ARBA00022827"/>
    </source>
</evidence>
<dbReference type="HAMAP" id="MF_00129">
    <property type="entry name" value="MnmG_GidA"/>
    <property type="match status" value="1"/>
</dbReference>
<dbReference type="SMART" id="SM01228">
    <property type="entry name" value="GIDA_assoc_3"/>
    <property type="match status" value="1"/>
</dbReference>
<evidence type="ECO:0000256" key="1">
    <source>
        <dbReference type="ARBA" id="ARBA00001974"/>
    </source>
</evidence>
<name>A0ABW5RC62_9BACL</name>
<dbReference type="PROSITE" id="PS01280">
    <property type="entry name" value="GIDA_1"/>
    <property type="match status" value="1"/>
</dbReference>
<feature type="binding site" evidence="10">
    <location>
        <begin position="14"/>
        <end position="19"/>
    </location>
    <ligand>
        <name>FAD</name>
        <dbReference type="ChEBI" id="CHEBI:57692"/>
    </ligand>
</feature>
<dbReference type="PROSITE" id="PS01281">
    <property type="entry name" value="GIDA_2"/>
    <property type="match status" value="1"/>
</dbReference>
<dbReference type="Gene3D" id="1.10.10.1800">
    <property type="entry name" value="tRNA uridine 5-carboxymethylaminomethyl modification enzyme MnmG/GidA"/>
    <property type="match status" value="1"/>
</dbReference>
<evidence type="ECO:0000256" key="5">
    <source>
        <dbReference type="ARBA" id="ARBA00022694"/>
    </source>
</evidence>
<evidence type="ECO:0000256" key="7">
    <source>
        <dbReference type="ARBA" id="ARBA00023027"/>
    </source>
</evidence>
<keyword evidence="5 10" id="KW-0819">tRNA processing</keyword>
<keyword evidence="10" id="KW-0963">Cytoplasm</keyword>
<evidence type="ECO:0000259" key="11">
    <source>
        <dbReference type="SMART" id="SM01228"/>
    </source>
</evidence>
<comment type="similarity">
    <text evidence="2 10">Belongs to the MnmG family.</text>
</comment>
<dbReference type="InterPro" id="IPR036188">
    <property type="entry name" value="FAD/NAD-bd_sf"/>
</dbReference>
<keyword evidence="6 10" id="KW-0274">FAD</keyword>
<dbReference type="InterPro" id="IPR002218">
    <property type="entry name" value="MnmG-rel"/>
</dbReference>
<dbReference type="Gene3D" id="1.10.150.570">
    <property type="entry name" value="GidA associated domain, C-terminal subdomain"/>
    <property type="match status" value="1"/>
</dbReference>
<dbReference type="InterPro" id="IPR044920">
    <property type="entry name" value="MnmG_C_subdom_sf"/>
</dbReference>
<keyword evidence="4 10" id="KW-0285">Flavoprotein</keyword>
<evidence type="ECO:0000256" key="10">
    <source>
        <dbReference type="HAMAP-Rule" id="MF_00129"/>
    </source>
</evidence>
<evidence type="ECO:0000256" key="3">
    <source>
        <dbReference type="ARBA" id="ARBA00020461"/>
    </source>
</evidence>
<comment type="function">
    <text evidence="10">NAD-binding protein involved in the addition of a carboxymethylaminomethyl (cmnm) group at the wobble position (U34) of certain tRNAs, forming tRNA-cmnm(5)s(2)U34.</text>
</comment>
<comment type="caution">
    <text evidence="12">The sequence shown here is derived from an EMBL/GenBank/DDBJ whole genome shotgun (WGS) entry which is preliminary data.</text>
</comment>
<proteinExistence type="inferred from homology"/>
<dbReference type="Pfam" id="PF01134">
    <property type="entry name" value="GIDA"/>
    <property type="match status" value="1"/>
</dbReference>
<comment type="subcellular location">
    <subcellularLocation>
        <location evidence="10">Cytoplasm</location>
    </subcellularLocation>
</comment>
<reference evidence="13" key="1">
    <citation type="journal article" date="2019" name="Int. J. Syst. Evol. Microbiol.">
        <title>The Global Catalogue of Microorganisms (GCM) 10K type strain sequencing project: providing services to taxonomists for standard genome sequencing and annotation.</title>
        <authorList>
            <consortium name="The Broad Institute Genomics Platform"/>
            <consortium name="The Broad Institute Genome Sequencing Center for Infectious Disease"/>
            <person name="Wu L."/>
            <person name="Ma J."/>
        </authorList>
    </citation>
    <scope>NUCLEOTIDE SEQUENCE [LARGE SCALE GENOMIC DNA]</scope>
    <source>
        <strain evidence="13">KCTC 33676</strain>
    </source>
</reference>
<comment type="cofactor">
    <cofactor evidence="1 10">
        <name>FAD</name>
        <dbReference type="ChEBI" id="CHEBI:57692"/>
    </cofactor>
</comment>
<dbReference type="InterPro" id="IPR004416">
    <property type="entry name" value="MnmG"/>
</dbReference>
<organism evidence="12 13">
    <name type="scientific">Marinicrinis sediminis</name>
    <dbReference type="NCBI Taxonomy" id="1652465"/>
    <lineage>
        <taxon>Bacteria</taxon>
        <taxon>Bacillati</taxon>
        <taxon>Bacillota</taxon>
        <taxon>Bacilli</taxon>
        <taxon>Bacillales</taxon>
        <taxon>Paenibacillaceae</taxon>
    </lineage>
</organism>
<evidence type="ECO:0000313" key="12">
    <source>
        <dbReference type="EMBL" id="MFD2672210.1"/>
    </source>
</evidence>
<dbReference type="SUPFAM" id="SSF51905">
    <property type="entry name" value="FAD/NAD(P)-binding domain"/>
    <property type="match status" value="1"/>
</dbReference>
<evidence type="ECO:0000256" key="8">
    <source>
        <dbReference type="ARBA" id="ARBA00025948"/>
    </source>
</evidence>
<dbReference type="InterPro" id="IPR047001">
    <property type="entry name" value="MnmG_C_subdom"/>
</dbReference>
<dbReference type="Pfam" id="PF13932">
    <property type="entry name" value="SAM_GIDA_C"/>
    <property type="match status" value="1"/>
</dbReference>
<dbReference type="Pfam" id="PF21680">
    <property type="entry name" value="GIDA_C_1st"/>
    <property type="match status" value="1"/>
</dbReference>
<accession>A0ABW5RC62</accession>
<evidence type="ECO:0000256" key="4">
    <source>
        <dbReference type="ARBA" id="ARBA00022630"/>
    </source>
</evidence>
<evidence type="ECO:0000256" key="2">
    <source>
        <dbReference type="ARBA" id="ARBA00007653"/>
    </source>
</evidence>
<dbReference type="Gene3D" id="3.50.50.60">
    <property type="entry name" value="FAD/NAD(P)-binding domain"/>
    <property type="match status" value="2"/>
</dbReference>
<dbReference type="RefSeq" id="WP_379929738.1">
    <property type="nucleotide sequence ID" value="NZ_JBHUMM010000025.1"/>
</dbReference>